<dbReference type="GO" id="GO:0005783">
    <property type="term" value="C:endoplasmic reticulum"/>
    <property type="evidence" value="ECO:0007669"/>
    <property type="project" value="TreeGrafter"/>
</dbReference>
<evidence type="ECO:0000259" key="17">
    <source>
        <dbReference type="Pfam" id="PF08752"/>
    </source>
</evidence>
<dbReference type="Gene3D" id="2.60.40.1480">
    <property type="entry name" value="Coatomer, gamma subunit, appendage domain"/>
    <property type="match status" value="1"/>
</dbReference>
<dbReference type="GO" id="GO:0006888">
    <property type="term" value="P:endoplasmic reticulum to Golgi vesicle-mediated transport"/>
    <property type="evidence" value="ECO:0007669"/>
    <property type="project" value="EnsemblFungi"/>
</dbReference>
<keyword evidence="8 14" id="KW-0931">ER-Golgi transport</keyword>
<dbReference type="FunFam" id="2.60.40.1480:FF:000001">
    <property type="entry name" value="Coatomer subunit gamma"/>
    <property type="match status" value="1"/>
</dbReference>
<dbReference type="Gene3D" id="1.25.10.10">
    <property type="entry name" value="Leucine-rich Repeat Variant"/>
    <property type="match status" value="2"/>
</dbReference>
<evidence type="ECO:0000256" key="12">
    <source>
        <dbReference type="ARBA" id="ARBA00023329"/>
    </source>
</evidence>
<dbReference type="InterPro" id="IPR032154">
    <property type="entry name" value="Coatomer_g_Cpla"/>
</dbReference>
<evidence type="ECO:0000259" key="16">
    <source>
        <dbReference type="Pfam" id="PF01602"/>
    </source>
</evidence>
<dbReference type="FunFam" id="1.25.10.10:FF:000382">
    <property type="entry name" value="Coatomer subunit gamma"/>
    <property type="match status" value="1"/>
</dbReference>
<dbReference type="PIRSF" id="PIRSF037093">
    <property type="entry name" value="Coatomer_gamma_subunit"/>
    <property type="match status" value="1"/>
</dbReference>
<keyword evidence="4 14" id="KW-0813">Transport</keyword>
<protein>
    <recommendedName>
        <fullName evidence="14">Coatomer subunit gamma</fullName>
    </recommendedName>
</protein>
<dbReference type="SUPFAM" id="SSF48371">
    <property type="entry name" value="ARM repeat"/>
    <property type="match status" value="1"/>
</dbReference>
<keyword evidence="5 14" id="KW-0963">Cytoplasm</keyword>
<dbReference type="GO" id="GO:0005198">
    <property type="term" value="F:structural molecule activity"/>
    <property type="evidence" value="ECO:0007669"/>
    <property type="project" value="InterPro"/>
</dbReference>
<dbReference type="AlphaFoldDB" id="A0A261Y0N1"/>
<keyword evidence="11 14" id="KW-0472">Membrane</keyword>
<feature type="domain" description="Coatomer subunit gamma C-terminal" evidence="18">
    <location>
        <begin position="823"/>
        <end position="938"/>
    </location>
</feature>
<dbReference type="GO" id="GO:0006890">
    <property type="term" value="P:retrograde vesicle-mediated transport, Golgi to endoplasmic reticulum"/>
    <property type="evidence" value="ECO:0007669"/>
    <property type="project" value="EnsemblFungi"/>
</dbReference>
<evidence type="ECO:0000256" key="10">
    <source>
        <dbReference type="ARBA" id="ARBA00023034"/>
    </source>
</evidence>
<evidence type="ECO:0000256" key="13">
    <source>
        <dbReference type="ARBA" id="ARBA00025536"/>
    </source>
</evidence>
<proteinExistence type="inferred from homology"/>
<dbReference type="FunFam" id="1.25.10.10:FF:000071">
    <property type="entry name" value="Coatomer subunit gamma"/>
    <property type="match status" value="1"/>
</dbReference>
<dbReference type="InterPro" id="IPR012295">
    <property type="entry name" value="TBP_dom_sf"/>
</dbReference>
<evidence type="ECO:0000256" key="14">
    <source>
        <dbReference type="PIRNR" id="PIRNR037093"/>
    </source>
</evidence>
<dbReference type="GO" id="GO:0006886">
    <property type="term" value="P:intracellular protein transport"/>
    <property type="evidence" value="ECO:0007669"/>
    <property type="project" value="InterPro"/>
</dbReference>
<feature type="domain" description="Clathrin/coatomer adaptor adaptin-like N-terminal" evidence="16">
    <location>
        <begin position="21"/>
        <end position="577"/>
    </location>
</feature>
<gene>
    <name evidence="19" type="ORF">BZG36_03121</name>
</gene>
<dbReference type="GO" id="GO:0000139">
    <property type="term" value="C:Golgi membrane"/>
    <property type="evidence" value="ECO:0007669"/>
    <property type="project" value="UniProtKB-SubCell"/>
</dbReference>
<evidence type="ECO:0000256" key="7">
    <source>
        <dbReference type="ARBA" id="ARBA00022737"/>
    </source>
</evidence>
<dbReference type="GO" id="GO:0009306">
    <property type="term" value="P:protein secretion"/>
    <property type="evidence" value="ECO:0007669"/>
    <property type="project" value="TreeGrafter"/>
</dbReference>
<evidence type="ECO:0000313" key="20">
    <source>
        <dbReference type="Proteomes" id="UP000242875"/>
    </source>
</evidence>
<accession>A0A261Y0N1</accession>
<evidence type="ECO:0000256" key="9">
    <source>
        <dbReference type="ARBA" id="ARBA00022927"/>
    </source>
</evidence>
<dbReference type="SUPFAM" id="SSF49348">
    <property type="entry name" value="Clathrin adaptor appendage domain"/>
    <property type="match status" value="1"/>
</dbReference>
<keyword evidence="9 14" id="KW-0653">Protein transport</keyword>
<evidence type="ECO:0000256" key="1">
    <source>
        <dbReference type="ARBA" id="ARBA00004255"/>
    </source>
</evidence>
<dbReference type="Pfam" id="PF01602">
    <property type="entry name" value="Adaptin_N"/>
    <property type="match status" value="1"/>
</dbReference>
<dbReference type="InterPro" id="IPR017106">
    <property type="entry name" value="Coatomer_gsu"/>
</dbReference>
<dbReference type="GO" id="GO:0030126">
    <property type="term" value="C:COPI vesicle coat"/>
    <property type="evidence" value="ECO:0007669"/>
    <property type="project" value="EnsemblFungi"/>
</dbReference>
<evidence type="ECO:0000256" key="6">
    <source>
        <dbReference type="ARBA" id="ARBA00022553"/>
    </source>
</evidence>
<feature type="region of interest" description="Disordered" evidence="15">
    <location>
        <begin position="625"/>
        <end position="671"/>
    </location>
</feature>
<keyword evidence="10 14" id="KW-0333">Golgi apparatus</keyword>
<evidence type="ECO:0000256" key="8">
    <source>
        <dbReference type="ARBA" id="ARBA00022892"/>
    </source>
</evidence>
<comment type="subunit">
    <text evidence="3">Oligomeric complex that consists of at least the alpha, beta, beta', gamma, delta, epsilon and zeta subunits.</text>
</comment>
<evidence type="ECO:0000256" key="15">
    <source>
        <dbReference type="SAM" id="MobiDB-lite"/>
    </source>
</evidence>
<name>A0A261Y0N1_9FUNG</name>
<comment type="caution">
    <text evidence="19">The sequence shown here is derived from an EMBL/GenBank/DDBJ whole genome shotgun (WGS) entry which is preliminary data.</text>
</comment>
<organism evidence="19 20">
    <name type="scientific">Bifiguratus adelaidae</name>
    <dbReference type="NCBI Taxonomy" id="1938954"/>
    <lineage>
        <taxon>Eukaryota</taxon>
        <taxon>Fungi</taxon>
        <taxon>Fungi incertae sedis</taxon>
        <taxon>Mucoromycota</taxon>
        <taxon>Mucoromycotina</taxon>
        <taxon>Endogonomycetes</taxon>
        <taxon>Endogonales</taxon>
        <taxon>Endogonales incertae sedis</taxon>
        <taxon>Bifiguratus</taxon>
    </lineage>
</organism>
<dbReference type="InterPro" id="IPR037067">
    <property type="entry name" value="Coatomer_gsu_app_sf"/>
</dbReference>
<evidence type="ECO:0000256" key="4">
    <source>
        <dbReference type="ARBA" id="ARBA00022448"/>
    </source>
</evidence>
<feature type="compositionally biased region" description="Basic and acidic residues" evidence="15">
    <location>
        <begin position="625"/>
        <end position="636"/>
    </location>
</feature>
<dbReference type="InterPro" id="IPR016024">
    <property type="entry name" value="ARM-type_fold"/>
</dbReference>
<dbReference type="PANTHER" id="PTHR10261">
    <property type="entry name" value="COATOMER SUBUNIT GAMMA"/>
    <property type="match status" value="1"/>
</dbReference>
<dbReference type="Gene3D" id="3.30.310.10">
    <property type="entry name" value="TATA-Binding Protein"/>
    <property type="match status" value="1"/>
</dbReference>
<dbReference type="InterPro" id="IPR013040">
    <property type="entry name" value="Coatomer_gsu_app_Ig-like_dom"/>
</dbReference>
<comment type="subcellular location">
    <subcellularLocation>
        <location evidence="14">Cytoplasm</location>
    </subcellularLocation>
    <subcellularLocation>
        <location evidence="1 14">Golgi apparatus membrane</location>
        <topology evidence="1 14">Peripheral membrane protein</topology>
        <orientation evidence="1 14">Cytoplasmic side</orientation>
    </subcellularLocation>
    <subcellularLocation>
        <location evidence="14">Cytoplasmic vesicle</location>
        <location evidence="14">COPI-coated vesicle membrane</location>
        <topology evidence="14">Peripheral membrane protein</topology>
        <orientation evidence="14">Cytoplasmic side</orientation>
    </subcellularLocation>
</comment>
<dbReference type="SUPFAM" id="SSF55711">
    <property type="entry name" value="Subdomain of clathrin and coatomer appendage domain"/>
    <property type="match status" value="1"/>
</dbReference>
<evidence type="ECO:0000256" key="3">
    <source>
        <dbReference type="ARBA" id="ARBA00011775"/>
    </source>
</evidence>
<evidence type="ECO:0000256" key="5">
    <source>
        <dbReference type="ARBA" id="ARBA00022490"/>
    </source>
</evidence>
<dbReference type="OrthoDB" id="1074925at2759"/>
<comment type="function">
    <text evidence="13 14">The coatomer is a cytosolic protein complex that binds to dilysine motifs and reversibly associates with Golgi non-clathrin-coated vesicles, which further mediate biosynthetic protein transport from the ER, via the Golgi up to the trans Golgi network. Coatomer complex is required for budding from Golgi membranes, and is essential for the retrograde Golgi-to-ER transport of dilysine-tagged proteins.</text>
</comment>
<dbReference type="PANTHER" id="PTHR10261:SF0">
    <property type="entry name" value="COATOMER SUBUNIT GAMMA-2"/>
    <property type="match status" value="1"/>
</dbReference>
<keyword evidence="6" id="KW-0597">Phosphoprotein</keyword>
<dbReference type="EMBL" id="MVBO01000051">
    <property type="protein sequence ID" value="OZJ04153.1"/>
    <property type="molecule type" value="Genomic_DNA"/>
</dbReference>
<reference evidence="19 20" key="1">
    <citation type="journal article" date="2017" name="Mycologia">
        <title>Bifiguratus adelaidae, gen. et sp. nov., a new member of Mucoromycotina in endophytic and soil-dwelling habitats.</title>
        <authorList>
            <person name="Torres-Cruz T.J."/>
            <person name="Billingsley Tobias T.L."/>
            <person name="Almatruk M."/>
            <person name="Hesse C."/>
            <person name="Kuske C.R."/>
            <person name="Desiro A."/>
            <person name="Benucci G.M."/>
            <person name="Bonito G."/>
            <person name="Stajich J.E."/>
            <person name="Dunlap C."/>
            <person name="Arnold A.E."/>
            <person name="Porras-Alfaro A."/>
        </authorList>
    </citation>
    <scope>NUCLEOTIDE SEQUENCE [LARGE SCALE GENOMIC DNA]</scope>
    <source>
        <strain evidence="19 20">AZ0501</strain>
    </source>
</reference>
<dbReference type="Pfam" id="PF16381">
    <property type="entry name" value="Coatomer_g_Cpla"/>
    <property type="match status" value="1"/>
</dbReference>
<dbReference type="InterPro" id="IPR013041">
    <property type="entry name" value="Clathrin_app_Ig-like_sf"/>
</dbReference>
<dbReference type="Proteomes" id="UP000242875">
    <property type="component" value="Unassembled WGS sequence"/>
</dbReference>
<keyword evidence="12 14" id="KW-0968">Cytoplasmic vesicle</keyword>
<evidence type="ECO:0000259" key="18">
    <source>
        <dbReference type="Pfam" id="PF16381"/>
    </source>
</evidence>
<dbReference type="GO" id="GO:0005793">
    <property type="term" value="C:endoplasmic reticulum-Golgi intermediate compartment"/>
    <property type="evidence" value="ECO:0007669"/>
    <property type="project" value="TreeGrafter"/>
</dbReference>
<dbReference type="InterPro" id="IPR002553">
    <property type="entry name" value="Clathrin/coatomer_adapt-like_N"/>
</dbReference>
<dbReference type="GO" id="GO:0006891">
    <property type="term" value="P:intra-Golgi vesicle-mediated transport"/>
    <property type="evidence" value="ECO:0007669"/>
    <property type="project" value="TreeGrafter"/>
</dbReference>
<sequence length="939" mass="103881">MSYAKKDEDSAEYGLFYHLDKTTVLQEARVFNESPIIPRKCRLLLTKITYLLYLGEPFGTKEATELFFSVTKLFQSKDTSLRQMMYLVIKELSGIAEDVIMVTQSLMKDIQSKQDVIYRANAIRALCKITDPSMIQGVERLLKAAIVDKTLAVSSAALVSSYHLSFVAKEVIKRWANEVQEAVNAKSSSSLTAGFSYMSFGGPQSPGQQPVIQSTSNITQYHALGLLYQIRQRDKMAVHKMVQNLSGSRGGSLVGGSGGTTLKSSFAICLLIRYACKVMEDDSNSTRQIYELLESYLKHKSDMVNYEAARAICEMEDVTSKELYPAVTVLQLFLSSPKPTLRFAAIRTLNKLAITHPNAVTPCNLDMENLITDQNRSVATFAITTLLKTGNEASVDRLMKQITGFMSEISDEFKIIVVEAIRSLCLKFPGKQAVMLGFLSGVLRDEGGYEFKRAVVEAIFDLIRFIPECKEAALAHLCEFIEDCEFTKLSVRILHLLGVEGPKTPTPHKYIRYIYNRVILENSIVRAAAVSALAKFGLLVDDAAVRKSITVLLTRCVDDIDDEVRDRATLYLALMNEEPKAVLYVGDDTTFALPALERQLVAYISEQQLQSKPFDLSAVPKISRAQEEAERARSKTIESQQPTLAAPSTKGTPSQPQKPGAATTPDRGADQQETYAQQLAAIPEFASFGPLFKSSSKAHELTEAEVEYTVKCIKHMFAEHVVFQFDCVNTVNEQLLEDVTIVMQSDNDELEEVVNIPAESLKCDVPGVAYVAFKKPSAEETPLATFGCTMTFVVKDCDPATGEPDEEGYAEEYQLEDVELLMGDYILPSYLGTFNSVWEQMGAENEMTETFGLDLDRAPNLKTGCAAIVGMLGMQAIDDTAQPKSQTMHTLLASGMFLGGYKVISRCRMMFNQADGLAFELTVRSQDANMSAAVMNAIA</sequence>
<dbReference type="FunFam" id="3.30.310.10:FF:000008">
    <property type="entry name" value="Coatomer subunit gamma"/>
    <property type="match status" value="1"/>
</dbReference>
<dbReference type="Pfam" id="PF08752">
    <property type="entry name" value="COP-gamma_platf"/>
    <property type="match status" value="1"/>
</dbReference>
<dbReference type="InterPro" id="IPR011989">
    <property type="entry name" value="ARM-like"/>
</dbReference>
<feature type="domain" description="Coatomer gamma subunit appendage Ig-like subdomain" evidence="17">
    <location>
        <begin position="674"/>
        <end position="820"/>
    </location>
</feature>
<comment type="similarity">
    <text evidence="2 14">Belongs to the COPG family.</text>
</comment>
<keyword evidence="20" id="KW-1185">Reference proteome</keyword>
<dbReference type="InterPro" id="IPR009028">
    <property type="entry name" value="Coatomer/calthrin_app_sub_C"/>
</dbReference>
<evidence type="ECO:0000256" key="2">
    <source>
        <dbReference type="ARBA" id="ARBA00010720"/>
    </source>
</evidence>
<keyword evidence="7" id="KW-0677">Repeat</keyword>
<evidence type="ECO:0000256" key="11">
    <source>
        <dbReference type="ARBA" id="ARBA00023136"/>
    </source>
</evidence>
<evidence type="ECO:0000313" key="19">
    <source>
        <dbReference type="EMBL" id="OZJ04153.1"/>
    </source>
</evidence>